<reference evidence="2 3" key="1">
    <citation type="submission" date="2018-08" db="EMBL/GenBank/DDBJ databases">
        <title>Whole genome sequence analysis of Dermacoccus abyssi bacteria isolated from Deep Mariana trench Micromonospora spp reveals genes involved in the environmental adaptation and production of secondary metabolites.</title>
        <authorList>
            <person name="Abdel-Mageed W.M."/>
            <person name="Lehri B."/>
            <person name="Nouioui I."/>
            <person name="Goodfellow I."/>
            <person name="Jaspars M."/>
            <person name="Karlyshev A."/>
        </authorList>
    </citation>
    <scope>NUCLEOTIDE SEQUENCE [LARGE SCALE GENOMIC DNA]</scope>
    <source>
        <strain evidence="2 3">MT1.1</strain>
    </source>
</reference>
<dbReference type="RefSeq" id="WP_118912290.1">
    <property type="nucleotide sequence ID" value="NZ_CBCRVH010000001.1"/>
</dbReference>
<dbReference type="SUPFAM" id="SSF52980">
    <property type="entry name" value="Restriction endonuclease-like"/>
    <property type="match status" value="1"/>
</dbReference>
<dbReference type="Pfam" id="PF04480">
    <property type="entry name" value="DUF559"/>
    <property type="match status" value="1"/>
</dbReference>
<comment type="caution">
    <text evidence="2">The sequence shown here is derived from an EMBL/GenBank/DDBJ whole genome shotgun (WGS) entry which is preliminary data.</text>
</comment>
<protein>
    <submittedName>
        <fullName evidence="2">DUF559 domain-containing protein</fullName>
    </submittedName>
</protein>
<dbReference type="Proteomes" id="UP000285376">
    <property type="component" value="Unassembled WGS sequence"/>
</dbReference>
<dbReference type="InterPro" id="IPR007569">
    <property type="entry name" value="DUF559"/>
</dbReference>
<gene>
    <name evidence="2" type="ORF">D1832_01495</name>
</gene>
<accession>A0A417ZBV1</accession>
<dbReference type="AlphaFoldDB" id="A0A417ZBV1"/>
<dbReference type="InterPro" id="IPR011335">
    <property type="entry name" value="Restrct_endonuc-II-like"/>
</dbReference>
<proteinExistence type="predicted"/>
<feature type="domain" description="DUF559" evidence="1">
    <location>
        <begin position="225"/>
        <end position="276"/>
    </location>
</feature>
<dbReference type="EMBL" id="QWLM01000001">
    <property type="protein sequence ID" value="RHW48129.1"/>
    <property type="molecule type" value="Genomic_DNA"/>
</dbReference>
<evidence type="ECO:0000313" key="3">
    <source>
        <dbReference type="Proteomes" id="UP000285376"/>
    </source>
</evidence>
<sequence>MDLPPGAPLTTAALTALGYDAHARRRLCSSGHLRRITHGVYVVAKAAPATFAEQRRQYLQRAGALMAALPGTYLVGPSACLAQNLPLLNPPSAIHLSRERQLHSNRAGVVSRRPWPHSVEPVDGLMTQQATAAVIEIAALEGTLAGLVPADVAARRGLLLDADALLDAWGRRRGNTHARAALALADGRRESVLETRVAWAAALEGIALDPQLRVLDERGGFVARADFVVRGHRVIVEVDGLGKYRHDGDLRAEKLRQSDLERLGWVVVRIMARDIDAGRVGALLRDAIRHADALFGPSAA</sequence>
<evidence type="ECO:0000313" key="2">
    <source>
        <dbReference type="EMBL" id="RHW48129.1"/>
    </source>
</evidence>
<organism evidence="2 3">
    <name type="scientific">Dermacoccus abyssi</name>
    <dbReference type="NCBI Taxonomy" id="322596"/>
    <lineage>
        <taxon>Bacteria</taxon>
        <taxon>Bacillati</taxon>
        <taxon>Actinomycetota</taxon>
        <taxon>Actinomycetes</taxon>
        <taxon>Micrococcales</taxon>
        <taxon>Dermacoccaceae</taxon>
        <taxon>Dermacoccus</taxon>
    </lineage>
</organism>
<evidence type="ECO:0000259" key="1">
    <source>
        <dbReference type="Pfam" id="PF04480"/>
    </source>
</evidence>
<name>A0A417ZBV1_9MICO</name>